<keyword evidence="2" id="KW-1185">Reference proteome</keyword>
<evidence type="ECO:0000313" key="1">
    <source>
        <dbReference type="EMBL" id="OWK42188.1"/>
    </source>
</evidence>
<name>A0A225DUI1_9BACT</name>
<sequence>MQKQAIPSWVDFEAIRVFYEKAKELTRKTGIEYEVDHIVPIRSRRVCGLHCQQNLQVITAVENNRKNNSFWPDMA</sequence>
<evidence type="ECO:0000313" key="2">
    <source>
        <dbReference type="Proteomes" id="UP000214646"/>
    </source>
</evidence>
<dbReference type="InterPro" id="IPR003615">
    <property type="entry name" value="HNH_nuc"/>
</dbReference>
<reference evidence="2" key="1">
    <citation type="submission" date="2017-06" db="EMBL/GenBank/DDBJ databases">
        <title>Genome analysis of Fimbriiglobus ruber SP5, the first member of the order Planctomycetales with confirmed chitinolytic capability.</title>
        <authorList>
            <person name="Ravin N.V."/>
            <person name="Rakitin A.L."/>
            <person name="Ivanova A.A."/>
            <person name="Beletsky A.V."/>
            <person name="Kulichevskaya I.S."/>
            <person name="Mardanov A.V."/>
            <person name="Dedysh S.N."/>
        </authorList>
    </citation>
    <scope>NUCLEOTIDE SEQUENCE [LARGE SCALE GENOMIC DNA]</scope>
    <source>
        <strain evidence="2">SP5</strain>
    </source>
</reference>
<dbReference type="CDD" id="cd00085">
    <property type="entry name" value="HNHc"/>
    <property type="match status" value="1"/>
</dbReference>
<dbReference type="AlphaFoldDB" id="A0A225DUI1"/>
<gene>
    <name evidence="1" type="ORF">FRUB_04266</name>
</gene>
<dbReference type="Proteomes" id="UP000214646">
    <property type="component" value="Unassembled WGS sequence"/>
</dbReference>
<accession>A0A225DUI1</accession>
<protein>
    <submittedName>
        <fullName evidence="1">Phage protein</fullName>
    </submittedName>
</protein>
<comment type="caution">
    <text evidence="1">The sequence shown here is derived from an EMBL/GenBank/DDBJ whole genome shotgun (WGS) entry which is preliminary data.</text>
</comment>
<dbReference type="EMBL" id="NIDE01000005">
    <property type="protein sequence ID" value="OWK42188.1"/>
    <property type="molecule type" value="Genomic_DNA"/>
</dbReference>
<organism evidence="1 2">
    <name type="scientific">Fimbriiglobus ruber</name>
    <dbReference type="NCBI Taxonomy" id="1908690"/>
    <lineage>
        <taxon>Bacteria</taxon>
        <taxon>Pseudomonadati</taxon>
        <taxon>Planctomycetota</taxon>
        <taxon>Planctomycetia</taxon>
        <taxon>Gemmatales</taxon>
        <taxon>Gemmataceae</taxon>
        <taxon>Fimbriiglobus</taxon>
    </lineage>
</organism>
<proteinExistence type="predicted"/>